<accession>A0A915JJ30</accession>
<organism evidence="2 3">
    <name type="scientific">Romanomermis culicivorax</name>
    <name type="common">Nematode worm</name>
    <dbReference type="NCBI Taxonomy" id="13658"/>
    <lineage>
        <taxon>Eukaryota</taxon>
        <taxon>Metazoa</taxon>
        <taxon>Ecdysozoa</taxon>
        <taxon>Nematoda</taxon>
        <taxon>Enoplea</taxon>
        <taxon>Dorylaimia</taxon>
        <taxon>Mermithida</taxon>
        <taxon>Mermithoidea</taxon>
        <taxon>Mermithidae</taxon>
        <taxon>Romanomermis</taxon>
    </lineage>
</organism>
<keyword evidence="2" id="KW-1185">Reference proteome</keyword>
<dbReference type="AlphaFoldDB" id="A0A915JJ30"/>
<dbReference type="Proteomes" id="UP000887565">
    <property type="component" value="Unplaced"/>
</dbReference>
<feature type="region of interest" description="Disordered" evidence="1">
    <location>
        <begin position="304"/>
        <end position="324"/>
    </location>
</feature>
<evidence type="ECO:0000256" key="1">
    <source>
        <dbReference type="SAM" id="MobiDB-lite"/>
    </source>
</evidence>
<feature type="region of interest" description="Disordered" evidence="1">
    <location>
        <begin position="401"/>
        <end position="433"/>
    </location>
</feature>
<evidence type="ECO:0000313" key="2">
    <source>
        <dbReference type="Proteomes" id="UP000887565"/>
    </source>
</evidence>
<protein>
    <submittedName>
        <fullName evidence="3">Uncharacterized protein</fullName>
    </submittedName>
</protein>
<feature type="region of interest" description="Disordered" evidence="1">
    <location>
        <begin position="486"/>
        <end position="508"/>
    </location>
</feature>
<evidence type="ECO:0000313" key="3">
    <source>
        <dbReference type="WBParaSite" id="nRc.2.0.1.t26123-RA"/>
    </source>
</evidence>
<name>A0A915JJ30_ROMCU</name>
<feature type="compositionally biased region" description="Basic and acidic residues" evidence="1">
    <location>
        <begin position="420"/>
        <end position="431"/>
    </location>
</feature>
<sequence>MEVGTSAQAEPEIHDDNELAETVVDIEACALHNSAFNSDAFQLTDQSDDEEMLLDDAQKDCNTTKRLQHNKKRSFRIHLQSEFTWLEKLSNNEFKTGLIFVVLTNLWKIVRAKSVSKKAATRARTAKYDKAPRGAARYRINYPMLECNVHPGKPIELQMFDRNQNEDAICNQKKFSYRCTENVSDWCGCYTRENDKFPPLKFFSDVTVQSPYKSPVLNDFDLGSSFFNPGNGTSTPFVAATKNFKSSIETLDAKPIAKLLANFEENSSRSIDSDDHNHCLLSSDNSTVDKHNCVRINQTLVEDSQHKEEISPKNRNLSPESGSIEHSRCVAIIDESPSQGGDRDFPKKPIVEKYRRIRLESSSSSDGENNVIRRPTLINKSVSKIDTFRPSISSKAYVSPFHKPSRVRQEVSSDYEDGSEQVKDPTDENDKNVSNVPLRLVEKSDINIDSSDSSIVEVPPLSDNLTSIKTGVEDISSKMQEIRVKNISTGDSQSLKSDSTNQESEDKLEHEHLMVLELRETLKSSLKNLQAALPKANSLPDKGTRLKAKISDIEAQLENLDNDANITIF</sequence>
<feature type="compositionally biased region" description="Polar residues" evidence="1">
    <location>
        <begin position="486"/>
        <end position="502"/>
    </location>
</feature>
<reference evidence="3" key="1">
    <citation type="submission" date="2022-11" db="UniProtKB">
        <authorList>
            <consortium name="WormBaseParasite"/>
        </authorList>
    </citation>
    <scope>IDENTIFICATION</scope>
</reference>
<proteinExistence type="predicted"/>
<dbReference type="WBParaSite" id="nRc.2.0.1.t26123-RA">
    <property type="protein sequence ID" value="nRc.2.0.1.t26123-RA"/>
    <property type="gene ID" value="nRc.2.0.1.g26123"/>
</dbReference>